<sequence>MEKKSTETNGMVKNVGVITAMFTVVGTIIGAGVFFKPQAIYAATGGAPGLGIIGWIVAGIITLCAGLTVAELASTIPKTGGMIVYIREIYGDKLGFLAGWVQVFLYFPGIIAALSVIFADQFVILTGIDWMRMPLILGLIVFVAVFNLLGSKQVSYLGNLATVCKVSVLIIIIIAGFTLGKGNNPIVKPFVAKGVNPFIAGGEVLLAIFYSFDGWINVCALAGEMKNPAKDLAKAMIGGLIIVMSIFIVINIAYLKVLPASTLAHTPAVAQAVVTEIFGSLGGRVVGVGIMISVFGCVTAYSFTGSRVLYALAEEDILPKSKKLIELNKNMVPQNSIILMSTISAIYALSGQFNLLTDFAIFSIWIFIVLTFIAVFKNRKIKDIKTFGYKIPLYPIVPIIAIIGGVFVLVIQLISSTLLSIGSLLILSIGIPIYNLKNKKSNKKDKL</sequence>
<dbReference type="Proteomes" id="UP000199512">
    <property type="component" value="Unassembled WGS sequence"/>
</dbReference>
<keyword evidence="4 5" id="KW-0472">Membrane</keyword>
<dbReference type="GO" id="GO:0015179">
    <property type="term" value="F:L-amino acid transmembrane transporter activity"/>
    <property type="evidence" value="ECO:0007669"/>
    <property type="project" value="TreeGrafter"/>
</dbReference>
<feature type="transmembrane region" description="Helical" evidence="5">
    <location>
        <begin position="417"/>
        <end position="436"/>
    </location>
</feature>
<organism evidence="6 7">
    <name type="scientific">Peptostreptococcus russellii</name>
    <dbReference type="NCBI Taxonomy" id="215200"/>
    <lineage>
        <taxon>Bacteria</taxon>
        <taxon>Bacillati</taxon>
        <taxon>Bacillota</taxon>
        <taxon>Clostridia</taxon>
        <taxon>Peptostreptococcales</taxon>
        <taxon>Peptostreptococcaceae</taxon>
        <taxon>Peptostreptococcus</taxon>
    </lineage>
</organism>
<keyword evidence="7" id="KW-1185">Reference proteome</keyword>
<dbReference type="RefSeq" id="WP_091976122.1">
    <property type="nucleotide sequence ID" value="NZ_CAUWDX010000060.1"/>
</dbReference>
<gene>
    <name evidence="6" type="ORF">SAMN05216454_1274</name>
</gene>
<feature type="transmembrane region" description="Helical" evidence="5">
    <location>
        <begin position="94"/>
        <end position="118"/>
    </location>
</feature>
<evidence type="ECO:0000313" key="6">
    <source>
        <dbReference type="EMBL" id="SEN90143.1"/>
    </source>
</evidence>
<proteinExistence type="predicted"/>
<dbReference type="Pfam" id="PF13520">
    <property type="entry name" value="AA_permease_2"/>
    <property type="match status" value="1"/>
</dbReference>
<accession>A0A1H8KB04</accession>
<reference evidence="6 7" key="1">
    <citation type="submission" date="2016-10" db="EMBL/GenBank/DDBJ databases">
        <authorList>
            <person name="de Groot N.N."/>
        </authorList>
    </citation>
    <scope>NUCLEOTIDE SEQUENCE [LARGE SCALE GENOMIC DNA]</scope>
    <source>
        <strain evidence="6 7">Calf135</strain>
    </source>
</reference>
<name>A0A1H8KB04_9FIRM</name>
<feature type="transmembrane region" description="Helical" evidence="5">
    <location>
        <begin position="12"/>
        <end position="35"/>
    </location>
</feature>
<evidence type="ECO:0000256" key="1">
    <source>
        <dbReference type="ARBA" id="ARBA00004141"/>
    </source>
</evidence>
<feature type="transmembrane region" description="Helical" evidence="5">
    <location>
        <begin position="387"/>
        <end position="411"/>
    </location>
</feature>
<dbReference type="GO" id="GO:0016020">
    <property type="term" value="C:membrane"/>
    <property type="evidence" value="ECO:0007669"/>
    <property type="project" value="UniProtKB-SubCell"/>
</dbReference>
<evidence type="ECO:0000256" key="5">
    <source>
        <dbReference type="SAM" id="Phobius"/>
    </source>
</evidence>
<feature type="transmembrane region" description="Helical" evidence="5">
    <location>
        <begin position="198"/>
        <end position="223"/>
    </location>
</feature>
<dbReference type="PANTHER" id="PTHR11785:SF512">
    <property type="entry name" value="SOBREMESA, ISOFORM B"/>
    <property type="match status" value="1"/>
</dbReference>
<feature type="transmembrane region" description="Helical" evidence="5">
    <location>
        <begin position="130"/>
        <end position="149"/>
    </location>
</feature>
<feature type="transmembrane region" description="Helical" evidence="5">
    <location>
        <begin position="235"/>
        <end position="255"/>
    </location>
</feature>
<dbReference type="OrthoDB" id="3181223at2"/>
<feature type="transmembrane region" description="Helical" evidence="5">
    <location>
        <begin position="285"/>
        <end position="310"/>
    </location>
</feature>
<keyword evidence="3 5" id="KW-1133">Transmembrane helix</keyword>
<evidence type="ECO:0000256" key="3">
    <source>
        <dbReference type="ARBA" id="ARBA00022989"/>
    </source>
</evidence>
<dbReference type="EMBL" id="FODF01000027">
    <property type="protein sequence ID" value="SEN90143.1"/>
    <property type="molecule type" value="Genomic_DNA"/>
</dbReference>
<protein>
    <submittedName>
        <fullName evidence="6">Amino acid/polyamine/organocation transporter, APC superfamily</fullName>
    </submittedName>
</protein>
<dbReference type="InterPro" id="IPR050598">
    <property type="entry name" value="AminoAcid_Transporter"/>
</dbReference>
<dbReference type="AlphaFoldDB" id="A0A1H8KB04"/>
<dbReference type="PIRSF" id="PIRSF006060">
    <property type="entry name" value="AA_transporter"/>
    <property type="match status" value="1"/>
</dbReference>
<dbReference type="Gene3D" id="1.20.1740.10">
    <property type="entry name" value="Amino acid/polyamine transporter I"/>
    <property type="match status" value="1"/>
</dbReference>
<feature type="transmembrane region" description="Helical" evidence="5">
    <location>
        <begin position="156"/>
        <end position="178"/>
    </location>
</feature>
<evidence type="ECO:0000313" key="7">
    <source>
        <dbReference type="Proteomes" id="UP000199512"/>
    </source>
</evidence>
<comment type="subcellular location">
    <subcellularLocation>
        <location evidence="1">Membrane</location>
        <topology evidence="1">Multi-pass membrane protein</topology>
    </subcellularLocation>
</comment>
<feature type="transmembrane region" description="Helical" evidence="5">
    <location>
        <begin position="331"/>
        <end position="349"/>
    </location>
</feature>
<keyword evidence="2 5" id="KW-0812">Transmembrane</keyword>
<dbReference type="PANTHER" id="PTHR11785">
    <property type="entry name" value="AMINO ACID TRANSPORTER"/>
    <property type="match status" value="1"/>
</dbReference>
<evidence type="ECO:0000256" key="4">
    <source>
        <dbReference type="ARBA" id="ARBA00023136"/>
    </source>
</evidence>
<dbReference type="STRING" id="215200.SAMN05216454_1274"/>
<dbReference type="InterPro" id="IPR002293">
    <property type="entry name" value="AA/rel_permease1"/>
</dbReference>
<evidence type="ECO:0000256" key="2">
    <source>
        <dbReference type="ARBA" id="ARBA00022692"/>
    </source>
</evidence>
<feature type="transmembrane region" description="Helical" evidence="5">
    <location>
        <begin position="47"/>
        <end position="73"/>
    </location>
</feature>
<feature type="transmembrane region" description="Helical" evidence="5">
    <location>
        <begin position="355"/>
        <end position="375"/>
    </location>
</feature>